<comment type="caution">
    <text evidence="1">The sequence shown here is derived from an EMBL/GenBank/DDBJ whole genome shotgun (WGS) entry which is preliminary data.</text>
</comment>
<proteinExistence type="predicted"/>
<accession>A0ABQ9UR63</accession>
<sequence length="161" mass="18325">MNRNHVKSGGKVSLTPQLEAWICNITRGLGIHLPLEAFQTSSRNVLSLSQAWHYLLPFAKVPFATCCPLHMRVCGSMLQLWGYWPMYSVDQQCDLPWIWCCHKAQTTSFGRRPTLRTLGLRRGPKLWSLGPGGDRMVERELECTGKKVTTINQEFEGPPLR</sequence>
<reference evidence="1 2" key="1">
    <citation type="submission" date="2023-05" db="EMBL/GenBank/DDBJ databases">
        <title>B98-5 Cell Line De Novo Hybrid Assembly: An Optical Mapping Approach.</title>
        <authorList>
            <person name="Kananen K."/>
            <person name="Auerbach J.A."/>
            <person name="Kautto E."/>
            <person name="Blachly J.S."/>
        </authorList>
    </citation>
    <scope>NUCLEOTIDE SEQUENCE [LARGE SCALE GENOMIC DNA]</scope>
    <source>
        <strain evidence="1">B95-8</strain>
        <tissue evidence="1">Cell line</tissue>
    </source>
</reference>
<protein>
    <submittedName>
        <fullName evidence="1">Uncharacterized protein</fullName>
    </submittedName>
</protein>
<gene>
    <name evidence="1" type="ORF">P7K49_020900</name>
</gene>
<keyword evidence="2" id="KW-1185">Reference proteome</keyword>
<evidence type="ECO:0000313" key="2">
    <source>
        <dbReference type="Proteomes" id="UP001266305"/>
    </source>
</evidence>
<dbReference type="EMBL" id="JASSZA010000010">
    <property type="protein sequence ID" value="KAK2099552.1"/>
    <property type="molecule type" value="Genomic_DNA"/>
</dbReference>
<name>A0ABQ9UR63_SAGOE</name>
<dbReference type="Proteomes" id="UP001266305">
    <property type="component" value="Unassembled WGS sequence"/>
</dbReference>
<organism evidence="1 2">
    <name type="scientific">Saguinus oedipus</name>
    <name type="common">Cotton-top tamarin</name>
    <name type="synonym">Oedipomidas oedipus</name>
    <dbReference type="NCBI Taxonomy" id="9490"/>
    <lineage>
        <taxon>Eukaryota</taxon>
        <taxon>Metazoa</taxon>
        <taxon>Chordata</taxon>
        <taxon>Craniata</taxon>
        <taxon>Vertebrata</taxon>
        <taxon>Euteleostomi</taxon>
        <taxon>Mammalia</taxon>
        <taxon>Eutheria</taxon>
        <taxon>Euarchontoglires</taxon>
        <taxon>Primates</taxon>
        <taxon>Haplorrhini</taxon>
        <taxon>Platyrrhini</taxon>
        <taxon>Cebidae</taxon>
        <taxon>Callitrichinae</taxon>
        <taxon>Saguinus</taxon>
    </lineage>
</organism>
<evidence type="ECO:0000313" key="1">
    <source>
        <dbReference type="EMBL" id="KAK2099552.1"/>
    </source>
</evidence>